<sequence length="242" mass="27849">MDISLLLRLFPVTWHSVIAGFVALFLAWQQFTYSMKKSSLPGPSMVIPFIGSAIEMVRNPTKFWDDQAKAARNLGLSGNLLFEHRDLRRRFAPNFTLKALGVYVRIQEKVIRQHIKKWIEITSDDKPIALRTFCRDMNLETSQNAFVGSYLTNEAKEQFNRDYNLFNTGLMALPIDFPGFAFYKAKHAVSRLARNLADCAHQSKKIMENGEEPNCLVDFFMAETVKEIKEMSPKPYILMTLK</sequence>
<comment type="caution">
    <text evidence="7">The sequence shown here is derived from an EMBL/GenBank/DDBJ whole genome shotgun (WGS) entry which is preliminary data.</text>
</comment>
<evidence type="ECO:0000256" key="2">
    <source>
        <dbReference type="ARBA" id="ARBA00010617"/>
    </source>
</evidence>
<dbReference type="InterPro" id="IPR036396">
    <property type="entry name" value="Cyt_P450_sf"/>
</dbReference>
<dbReference type="EMBL" id="JAHRHJ020000121">
    <property type="protein sequence ID" value="KAH9294436.1"/>
    <property type="molecule type" value="Genomic_DNA"/>
</dbReference>
<keyword evidence="6" id="KW-0812">Transmembrane</keyword>
<dbReference type="Proteomes" id="UP000824469">
    <property type="component" value="Unassembled WGS sequence"/>
</dbReference>
<dbReference type="GO" id="GO:0016125">
    <property type="term" value="P:sterol metabolic process"/>
    <property type="evidence" value="ECO:0007669"/>
    <property type="project" value="TreeGrafter"/>
</dbReference>
<dbReference type="AlphaFoldDB" id="A0AA38C8J7"/>
<dbReference type="GO" id="GO:0020037">
    <property type="term" value="F:heme binding"/>
    <property type="evidence" value="ECO:0007669"/>
    <property type="project" value="InterPro"/>
</dbReference>
<dbReference type="OMA" id="NGEEPNC"/>
<feature type="transmembrane region" description="Helical" evidence="6">
    <location>
        <begin position="6"/>
        <end position="28"/>
    </location>
</feature>
<keyword evidence="5" id="KW-0408">Iron</keyword>
<dbReference type="GO" id="GO:0005506">
    <property type="term" value="F:iron ion binding"/>
    <property type="evidence" value="ECO:0007669"/>
    <property type="project" value="InterPro"/>
</dbReference>
<evidence type="ECO:0000256" key="4">
    <source>
        <dbReference type="ARBA" id="ARBA00023002"/>
    </source>
</evidence>
<keyword evidence="3" id="KW-0479">Metal-binding</keyword>
<evidence type="ECO:0000256" key="1">
    <source>
        <dbReference type="ARBA" id="ARBA00001971"/>
    </source>
</evidence>
<proteinExistence type="inferred from homology"/>
<evidence type="ECO:0000256" key="3">
    <source>
        <dbReference type="ARBA" id="ARBA00022723"/>
    </source>
</evidence>
<evidence type="ECO:0000313" key="7">
    <source>
        <dbReference type="EMBL" id="KAH9294436.1"/>
    </source>
</evidence>
<name>A0AA38C8J7_TAXCH</name>
<keyword evidence="8" id="KW-1185">Reference proteome</keyword>
<comment type="similarity">
    <text evidence="2">Belongs to the cytochrome P450 family.</text>
</comment>
<accession>A0AA38C8J7</accession>
<keyword evidence="6" id="KW-0472">Membrane</keyword>
<evidence type="ECO:0008006" key="9">
    <source>
        <dbReference type="Google" id="ProtNLM"/>
    </source>
</evidence>
<organism evidence="7 8">
    <name type="scientific">Taxus chinensis</name>
    <name type="common">Chinese yew</name>
    <name type="synonym">Taxus wallichiana var. chinensis</name>
    <dbReference type="NCBI Taxonomy" id="29808"/>
    <lineage>
        <taxon>Eukaryota</taxon>
        <taxon>Viridiplantae</taxon>
        <taxon>Streptophyta</taxon>
        <taxon>Embryophyta</taxon>
        <taxon>Tracheophyta</taxon>
        <taxon>Spermatophyta</taxon>
        <taxon>Pinopsida</taxon>
        <taxon>Pinidae</taxon>
        <taxon>Conifers II</taxon>
        <taxon>Cupressales</taxon>
        <taxon>Taxaceae</taxon>
        <taxon>Taxus</taxon>
    </lineage>
</organism>
<keyword evidence="6" id="KW-1133">Transmembrane helix</keyword>
<dbReference type="GO" id="GO:0016705">
    <property type="term" value="F:oxidoreductase activity, acting on paired donors, with incorporation or reduction of molecular oxygen"/>
    <property type="evidence" value="ECO:0007669"/>
    <property type="project" value="InterPro"/>
</dbReference>
<evidence type="ECO:0000313" key="8">
    <source>
        <dbReference type="Proteomes" id="UP000824469"/>
    </source>
</evidence>
<comment type="cofactor">
    <cofactor evidence="1">
        <name>heme</name>
        <dbReference type="ChEBI" id="CHEBI:30413"/>
    </cofactor>
</comment>
<protein>
    <recommendedName>
        <fullName evidence="9">Cytochrome P450</fullName>
    </recommendedName>
</protein>
<dbReference type="Gene3D" id="1.10.630.10">
    <property type="entry name" value="Cytochrome P450"/>
    <property type="match status" value="1"/>
</dbReference>
<dbReference type="PANTHER" id="PTHR24286">
    <property type="entry name" value="CYTOCHROME P450 26"/>
    <property type="match status" value="1"/>
</dbReference>
<evidence type="ECO:0000256" key="6">
    <source>
        <dbReference type="SAM" id="Phobius"/>
    </source>
</evidence>
<dbReference type="GO" id="GO:0004497">
    <property type="term" value="F:monooxygenase activity"/>
    <property type="evidence" value="ECO:0007669"/>
    <property type="project" value="InterPro"/>
</dbReference>
<gene>
    <name evidence="7" type="ORF">KI387_040360</name>
</gene>
<dbReference type="SUPFAM" id="SSF48264">
    <property type="entry name" value="Cytochrome P450"/>
    <property type="match status" value="1"/>
</dbReference>
<evidence type="ECO:0000256" key="5">
    <source>
        <dbReference type="ARBA" id="ARBA00023004"/>
    </source>
</evidence>
<reference evidence="7 8" key="1">
    <citation type="journal article" date="2021" name="Nat. Plants">
        <title>The Taxus genome provides insights into paclitaxel biosynthesis.</title>
        <authorList>
            <person name="Xiong X."/>
            <person name="Gou J."/>
            <person name="Liao Q."/>
            <person name="Li Y."/>
            <person name="Zhou Q."/>
            <person name="Bi G."/>
            <person name="Li C."/>
            <person name="Du R."/>
            <person name="Wang X."/>
            <person name="Sun T."/>
            <person name="Guo L."/>
            <person name="Liang H."/>
            <person name="Lu P."/>
            <person name="Wu Y."/>
            <person name="Zhang Z."/>
            <person name="Ro D.K."/>
            <person name="Shang Y."/>
            <person name="Huang S."/>
            <person name="Yan J."/>
        </authorList>
    </citation>
    <scope>NUCLEOTIDE SEQUENCE [LARGE SCALE GENOMIC DNA]</scope>
    <source>
        <strain evidence="7">Ta-2019</strain>
    </source>
</reference>
<keyword evidence="4" id="KW-0560">Oxidoreductase</keyword>
<dbReference type="PANTHER" id="PTHR24286:SF228">
    <property type="entry name" value="C-22 STEROL DESATURASE ERG5"/>
    <property type="match status" value="1"/>
</dbReference>